<dbReference type="OrthoDB" id="3366352at2759"/>
<proteinExistence type="predicted"/>
<feature type="compositionally biased region" description="Basic residues" evidence="1">
    <location>
        <begin position="286"/>
        <end position="295"/>
    </location>
</feature>
<name>A0A8E2AW46_9APHY</name>
<feature type="compositionally biased region" description="Basic and acidic residues" evidence="1">
    <location>
        <begin position="275"/>
        <end position="285"/>
    </location>
</feature>
<evidence type="ECO:0000256" key="1">
    <source>
        <dbReference type="SAM" id="MobiDB-lite"/>
    </source>
</evidence>
<feature type="compositionally biased region" description="Acidic residues" evidence="1">
    <location>
        <begin position="238"/>
        <end position="247"/>
    </location>
</feature>
<evidence type="ECO:0008006" key="4">
    <source>
        <dbReference type="Google" id="ProtNLM"/>
    </source>
</evidence>
<protein>
    <recommendedName>
        <fullName evidence="4">BTB domain-containing protein</fullName>
    </recommendedName>
</protein>
<dbReference type="EMBL" id="KV722374">
    <property type="protein sequence ID" value="OCH92133.1"/>
    <property type="molecule type" value="Genomic_DNA"/>
</dbReference>
<sequence length="325" mass="35493">MYPVAFVPRPFPPPALADVPLEYIIHQLRRLAPHYWSKPETSDCTIVIPLDSSPESSGRCIRPFSISAAPSDTPVWATTEPTRMVMKLHMDYLCAHSALLRGLLGGASPFDLLSALSGSRPRAPASAPPSKRVTPPPPLPCLLPSPPTRPTIYLPVPDPKSLRMLVHFIYFGATSYIEDALDAGELTWDGLARNVEYLGMGGEIRACLGRWYARSTARLRRPRTAEDGSSDTDVSSWESDDDSDDDLETASTAMTLVETESGSDAEQPMDVVHDVECPARVDPPRGRTRTQRRLGHSTSEPTFGRPHLDVPTAQGSCAARGHSEE</sequence>
<gene>
    <name evidence="2" type="ORF">OBBRIDRAFT_833730</name>
</gene>
<keyword evidence="3" id="KW-1185">Reference proteome</keyword>
<reference evidence="2 3" key="1">
    <citation type="submission" date="2016-07" db="EMBL/GenBank/DDBJ databases">
        <title>Draft genome of the white-rot fungus Obba rivulosa 3A-2.</title>
        <authorList>
            <consortium name="DOE Joint Genome Institute"/>
            <person name="Miettinen O."/>
            <person name="Riley R."/>
            <person name="Acob R."/>
            <person name="Barry K."/>
            <person name="Cullen D."/>
            <person name="De Vries R."/>
            <person name="Hainaut M."/>
            <person name="Hatakka A."/>
            <person name="Henrissat B."/>
            <person name="Hilden K."/>
            <person name="Kuo R."/>
            <person name="Labutti K."/>
            <person name="Lipzen A."/>
            <person name="Makela M.R."/>
            <person name="Sandor L."/>
            <person name="Spatafora J.W."/>
            <person name="Grigoriev I.V."/>
            <person name="Hibbett D.S."/>
        </authorList>
    </citation>
    <scope>NUCLEOTIDE SEQUENCE [LARGE SCALE GENOMIC DNA]</scope>
    <source>
        <strain evidence="2 3">3A-2</strain>
    </source>
</reference>
<evidence type="ECO:0000313" key="3">
    <source>
        <dbReference type="Proteomes" id="UP000250043"/>
    </source>
</evidence>
<evidence type="ECO:0000313" key="2">
    <source>
        <dbReference type="EMBL" id="OCH92133.1"/>
    </source>
</evidence>
<dbReference type="Proteomes" id="UP000250043">
    <property type="component" value="Unassembled WGS sequence"/>
</dbReference>
<feature type="region of interest" description="Disordered" evidence="1">
    <location>
        <begin position="275"/>
        <end position="325"/>
    </location>
</feature>
<accession>A0A8E2AW46</accession>
<organism evidence="2 3">
    <name type="scientific">Obba rivulosa</name>
    <dbReference type="NCBI Taxonomy" id="1052685"/>
    <lineage>
        <taxon>Eukaryota</taxon>
        <taxon>Fungi</taxon>
        <taxon>Dikarya</taxon>
        <taxon>Basidiomycota</taxon>
        <taxon>Agaricomycotina</taxon>
        <taxon>Agaricomycetes</taxon>
        <taxon>Polyporales</taxon>
        <taxon>Gelatoporiaceae</taxon>
        <taxon>Obba</taxon>
    </lineage>
</organism>
<feature type="region of interest" description="Disordered" evidence="1">
    <location>
        <begin position="219"/>
        <end position="247"/>
    </location>
</feature>
<dbReference type="AlphaFoldDB" id="A0A8E2AW46"/>